<gene>
    <name evidence="1" type="ORF">C8D91_1626</name>
</gene>
<proteinExistence type="predicted"/>
<organism evidence="1 2">
    <name type="scientific">Marinicella litoralis</name>
    <dbReference type="NCBI Taxonomy" id="644220"/>
    <lineage>
        <taxon>Bacteria</taxon>
        <taxon>Pseudomonadati</taxon>
        <taxon>Pseudomonadota</taxon>
        <taxon>Gammaproteobacteria</taxon>
        <taxon>Lysobacterales</taxon>
        <taxon>Marinicellaceae</taxon>
        <taxon>Marinicella</taxon>
    </lineage>
</organism>
<accession>A0A4V3DI46</accession>
<dbReference type="AlphaFoldDB" id="A0A4V3DI46"/>
<reference evidence="1 2" key="1">
    <citation type="submission" date="2019-03" db="EMBL/GenBank/DDBJ databases">
        <title>Genomic Encyclopedia of Type Strains, Phase IV (KMG-IV): sequencing the most valuable type-strain genomes for metagenomic binning, comparative biology and taxonomic classification.</title>
        <authorList>
            <person name="Goeker M."/>
        </authorList>
    </citation>
    <scope>NUCLEOTIDE SEQUENCE [LARGE SCALE GENOMIC DNA]</scope>
    <source>
        <strain evidence="1 2">DSM 25488</strain>
    </source>
</reference>
<dbReference type="Proteomes" id="UP000295724">
    <property type="component" value="Unassembled WGS sequence"/>
</dbReference>
<sequence length="69" mass="8143">MFEHSIAKQSIDSIRNDKLKLHPNTELTERIKLLQREMVKLSFQNGRKDDINLIVDEISRLRGILKKVK</sequence>
<protein>
    <submittedName>
        <fullName evidence="1">Uncharacterized protein</fullName>
    </submittedName>
</protein>
<comment type="caution">
    <text evidence="1">The sequence shown here is derived from an EMBL/GenBank/DDBJ whole genome shotgun (WGS) entry which is preliminary data.</text>
</comment>
<keyword evidence="2" id="KW-1185">Reference proteome</keyword>
<dbReference type="OrthoDB" id="9920249at2"/>
<evidence type="ECO:0000313" key="2">
    <source>
        <dbReference type="Proteomes" id="UP000295724"/>
    </source>
</evidence>
<dbReference type="RefSeq" id="WP_099018482.1">
    <property type="nucleotide sequence ID" value="NZ_NIHB01000001.1"/>
</dbReference>
<name>A0A4V3DI46_9GAMM</name>
<evidence type="ECO:0000313" key="1">
    <source>
        <dbReference type="EMBL" id="TDR20651.1"/>
    </source>
</evidence>
<dbReference type="EMBL" id="SNZB01000003">
    <property type="protein sequence ID" value="TDR20651.1"/>
    <property type="molecule type" value="Genomic_DNA"/>
</dbReference>